<dbReference type="Proteomes" id="UP001310594">
    <property type="component" value="Unassembled WGS sequence"/>
</dbReference>
<reference evidence="2" key="1">
    <citation type="submission" date="2023-08" db="EMBL/GenBank/DDBJ databases">
        <title>Black Yeasts Isolated from many extreme environments.</title>
        <authorList>
            <person name="Coleine C."/>
            <person name="Stajich J.E."/>
            <person name="Selbmann L."/>
        </authorList>
    </citation>
    <scope>NUCLEOTIDE SEQUENCE</scope>
    <source>
        <strain evidence="2">CCFEE 5810</strain>
    </source>
</reference>
<evidence type="ECO:0000313" key="2">
    <source>
        <dbReference type="EMBL" id="KAK5707514.1"/>
    </source>
</evidence>
<evidence type="ECO:0000256" key="1">
    <source>
        <dbReference type="SAM" id="MobiDB-lite"/>
    </source>
</evidence>
<protein>
    <submittedName>
        <fullName evidence="2">Uncharacterized protein</fullName>
    </submittedName>
</protein>
<comment type="caution">
    <text evidence="2">The sequence shown here is derived from an EMBL/GenBank/DDBJ whole genome shotgun (WGS) entry which is preliminary data.</text>
</comment>
<organism evidence="2 3">
    <name type="scientific">Elasticomyces elasticus</name>
    <dbReference type="NCBI Taxonomy" id="574655"/>
    <lineage>
        <taxon>Eukaryota</taxon>
        <taxon>Fungi</taxon>
        <taxon>Dikarya</taxon>
        <taxon>Ascomycota</taxon>
        <taxon>Pezizomycotina</taxon>
        <taxon>Dothideomycetes</taxon>
        <taxon>Dothideomycetidae</taxon>
        <taxon>Mycosphaerellales</taxon>
        <taxon>Teratosphaeriaceae</taxon>
        <taxon>Elasticomyces</taxon>
    </lineage>
</organism>
<sequence>MLAESKHKACIFLENTMSCLTDNSRAVEDETVPQEGALDLEVNEKVMLVKAEDEEQKPVLGKQETAPETEEKEALTSKPHALSDEQTALSDEGKAVEYGEVALSEEKKAFEIVKAAFEAEKAAFVAEKALLAPHQTADCATQTDEVEVKVSLPKRKIELTLEAMDEPGSKRQRLINDILAAELEKGASSKRSTSPEHRLGCDLGHTWSQVAQHVREPDSAYEIPLPGYVGVERPVTTPSPASDIPAAQVPAGADLTEDDDYIGQTRIPARNRKRLSRSEISELCQFIFVKVAGRRRYFTALSKEIQDRILQDVYAFYRKSNFKGFLRILESPLQSASTKKVHCAGCRAYSLMLDFKD</sequence>
<name>A0AAN7VXQ8_9PEZI</name>
<feature type="region of interest" description="Disordered" evidence="1">
    <location>
        <begin position="49"/>
        <end position="90"/>
    </location>
</feature>
<accession>A0AAN7VXQ8</accession>
<proteinExistence type="predicted"/>
<dbReference type="AlphaFoldDB" id="A0AAN7VXQ8"/>
<gene>
    <name evidence="2" type="ORF">LTR97_000048</name>
</gene>
<evidence type="ECO:0000313" key="3">
    <source>
        <dbReference type="Proteomes" id="UP001310594"/>
    </source>
</evidence>
<dbReference type="EMBL" id="JAVRQU010000001">
    <property type="protein sequence ID" value="KAK5707514.1"/>
    <property type="molecule type" value="Genomic_DNA"/>
</dbReference>